<dbReference type="Proteomes" id="UP000298631">
    <property type="component" value="Plasmid unnamed1"/>
</dbReference>
<gene>
    <name evidence="1" type="ORF">EOK75_14235</name>
</gene>
<accession>A0A4P8EJR7</accession>
<dbReference type="RefSeq" id="WP_137194765.1">
    <property type="nucleotide sequence ID" value="NZ_CP039965.1"/>
</dbReference>
<protein>
    <submittedName>
        <fullName evidence="1">Uncharacterized protein</fullName>
    </submittedName>
</protein>
<dbReference type="AlphaFoldDB" id="A0A4P8EJR7"/>
<dbReference type="KEGG" id="pseb:EOK75_14235"/>
<evidence type="ECO:0000313" key="2">
    <source>
        <dbReference type="Proteomes" id="UP000298631"/>
    </source>
</evidence>
<evidence type="ECO:0000313" key="1">
    <source>
        <dbReference type="EMBL" id="QCO56955.1"/>
    </source>
</evidence>
<keyword evidence="1" id="KW-0614">Plasmid</keyword>
<dbReference type="EMBL" id="CP039965">
    <property type="protein sequence ID" value="QCO56955.1"/>
    <property type="molecule type" value="Genomic_DNA"/>
</dbReference>
<name>A0A4P8EJR7_9RHOB</name>
<sequence length="68" mass="7001">MSKEKSTADRAADLVSLLKVLSLAVDGEDVAAATLGHVGGGRVLDMASELAFDILGDLERAEMAEKAA</sequence>
<dbReference type="OrthoDB" id="7644922at2"/>
<reference evidence="1 2" key="1">
    <citation type="submission" date="2019-05" db="EMBL/GenBank/DDBJ databases">
        <title>Pseudorhodobacter turbinis sp. nov., isolated from the gut of the Korean turban shell.</title>
        <authorList>
            <person name="Jeong Y.-S."/>
            <person name="Kang W.-R."/>
            <person name="Bae J.-W."/>
        </authorList>
    </citation>
    <scope>NUCLEOTIDE SEQUENCE [LARGE SCALE GENOMIC DNA]</scope>
    <source>
        <strain evidence="1 2">S12M18</strain>
        <plasmid evidence="1 2">unnamed1</plasmid>
    </source>
</reference>
<proteinExistence type="predicted"/>
<geneLocation type="plasmid" evidence="1 2">
    <name>unnamed1</name>
</geneLocation>
<keyword evidence="2" id="KW-1185">Reference proteome</keyword>
<organism evidence="1 2">
    <name type="scientific">Pseudorhodobacter turbinis</name>
    <dbReference type="NCBI Taxonomy" id="2500533"/>
    <lineage>
        <taxon>Bacteria</taxon>
        <taxon>Pseudomonadati</taxon>
        <taxon>Pseudomonadota</taxon>
        <taxon>Alphaproteobacteria</taxon>
        <taxon>Rhodobacterales</taxon>
        <taxon>Paracoccaceae</taxon>
        <taxon>Pseudorhodobacter</taxon>
    </lineage>
</organism>